<accession>A0A8X6IKY4</accession>
<protein>
    <submittedName>
        <fullName evidence="1">Uncharacterized protein</fullName>
    </submittedName>
</protein>
<name>A0A8X6IKY4_9ARAC</name>
<sequence>MACQVLGEKLLLYQFSNLTNPPNIWTAIVHPNITRKLTERMIANRLLFVLEKFGAISERQAGFQRHRCPSEQIVRLSQEIKDGFQRKQKLIPKSVPGVNILLFADDMVMSATGSDISGLEDVLQWALHILYI</sequence>
<reference evidence="1" key="1">
    <citation type="submission" date="2020-08" db="EMBL/GenBank/DDBJ databases">
        <title>Multicomponent nature underlies the extraordinary mechanical properties of spider dragline silk.</title>
        <authorList>
            <person name="Kono N."/>
            <person name="Nakamura H."/>
            <person name="Mori M."/>
            <person name="Yoshida Y."/>
            <person name="Ohtoshi R."/>
            <person name="Malay A.D."/>
            <person name="Moran D.A.P."/>
            <person name="Tomita M."/>
            <person name="Numata K."/>
            <person name="Arakawa K."/>
        </authorList>
    </citation>
    <scope>NUCLEOTIDE SEQUENCE</scope>
</reference>
<evidence type="ECO:0000313" key="1">
    <source>
        <dbReference type="EMBL" id="GFS49308.1"/>
    </source>
</evidence>
<proteinExistence type="predicted"/>
<organism evidence="1 2">
    <name type="scientific">Trichonephila inaurata madagascariensis</name>
    <dbReference type="NCBI Taxonomy" id="2747483"/>
    <lineage>
        <taxon>Eukaryota</taxon>
        <taxon>Metazoa</taxon>
        <taxon>Ecdysozoa</taxon>
        <taxon>Arthropoda</taxon>
        <taxon>Chelicerata</taxon>
        <taxon>Arachnida</taxon>
        <taxon>Araneae</taxon>
        <taxon>Araneomorphae</taxon>
        <taxon>Entelegynae</taxon>
        <taxon>Araneoidea</taxon>
        <taxon>Nephilidae</taxon>
        <taxon>Trichonephila</taxon>
        <taxon>Trichonephila inaurata</taxon>
    </lineage>
</organism>
<dbReference type="AlphaFoldDB" id="A0A8X6IKY4"/>
<keyword evidence="2" id="KW-1185">Reference proteome</keyword>
<evidence type="ECO:0000313" key="2">
    <source>
        <dbReference type="Proteomes" id="UP000886998"/>
    </source>
</evidence>
<gene>
    <name evidence="1" type="ORF">TNIN_46811</name>
</gene>
<dbReference type="Proteomes" id="UP000886998">
    <property type="component" value="Unassembled WGS sequence"/>
</dbReference>
<dbReference type="OrthoDB" id="411871at2759"/>
<dbReference type="EMBL" id="BMAV01026317">
    <property type="protein sequence ID" value="GFS49308.1"/>
    <property type="molecule type" value="Genomic_DNA"/>
</dbReference>
<comment type="caution">
    <text evidence="1">The sequence shown here is derived from an EMBL/GenBank/DDBJ whole genome shotgun (WGS) entry which is preliminary data.</text>
</comment>